<evidence type="ECO:0000313" key="5">
    <source>
        <dbReference type="Proteomes" id="UP001519343"/>
    </source>
</evidence>
<evidence type="ECO:0000256" key="2">
    <source>
        <dbReference type="ARBA" id="ARBA00022448"/>
    </source>
</evidence>
<evidence type="ECO:0000313" key="4">
    <source>
        <dbReference type="EMBL" id="MBP1934356.1"/>
    </source>
</evidence>
<evidence type="ECO:0000256" key="1">
    <source>
        <dbReference type="ARBA" id="ARBA00009023"/>
    </source>
</evidence>
<dbReference type="NCBIfam" id="NF037995">
    <property type="entry name" value="TRAP_S1"/>
    <property type="match status" value="1"/>
</dbReference>
<name>A0ABS4GVR9_9BACL</name>
<dbReference type="PROSITE" id="PS51257">
    <property type="entry name" value="PROKAR_LIPOPROTEIN"/>
    <property type="match status" value="1"/>
</dbReference>
<protein>
    <submittedName>
        <fullName evidence="4">Tripartite ATP-independent transporter DctP family solute receptor</fullName>
    </submittedName>
</protein>
<keyword evidence="4" id="KW-0675">Receptor</keyword>
<comment type="caution">
    <text evidence="4">The sequence shown here is derived from an EMBL/GenBank/DDBJ whole genome shotgun (WGS) entry which is preliminary data.</text>
</comment>
<dbReference type="Pfam" id="PF03480">
    <property type="entry name" value="DctP"/>
    <property type="match status" value="1"/>
</dbReference>
<dbReference type="RefSeq" id="WP_209812357.1">
    <property type="nucleotide sequence ID" value="NZ_JAGGKT010000020.1"/>
</dbReference>
<proteinExistence type="inferred from homology"/>
<sequence>MKGCFYRSWLLFLCIAIGSMWIVSGCQTTPVGPADRETSEPAFPSSQTPVVKADAAEHLLLRIAFTQGKEGIMFQAAERYQRRVQEMSKGRIIIETLPDGQMGTENNQWEALQKGSIEMMIAHSILDQIAPEFLVFEIPFFFAGRAEVERFLNSRLWQVDFQEILGEKGLTGMGIWDSGFRQMTNQKKVIKKPEDLAGLSIRIPQNPYREALFQALQAKPTYIPFHDLRPYLQQRIVDGQESTLLTIEGERLADIQPFVSLTNHIYSPTLLLANQNWFAQLAAEDQQVLLKAAEQVGKEIREMVKEKEQQIIKQLKENGMVVSTVDRESFQDKALPVIDHLKRQMNPDFVDKVIQQIQVKEK</sequence>
<dbReference type="PIRSF" id="PIRSF006470">
    <property type="entry name" value="DctB"/>
    <property type="match status" value="1"/>
</dbReference>
<dbReference type="PANTHER" id="PTHR33376">
    <property type="match status" value="1"/>
</dbReference>
<evidence type="ECO:0000256" key="3">
    <source>
        <dbReference type="ARBA" id="ARBA00022729"/>
    </source>
</evidence>
<comment type="similarity">
    <text evidence="1">Belongs to the bacterial solute-binding protein 7 family.</text>
</comment>
<dbReference type="CDD" id="cd13603">
    <property type="entry name" value="PBP2_TRAP_Siap_TeaA_like"/>
    <property type="match status" value="1"/>
</dbReference>
<gene>
    <name evidence="4" type="ORF">J2Z37_004376</name>
</gene>
<dbReference type="InterPro" id="IPR004682">
    <property type="entry name" value="TRAP_DctP"/>
</dbReference>
<keyword evidence="3" id="KW-0732">Signal</keyword>
<dbReference type="Gene3D" id="3.40.190.170">
    <property type="entry name" value="Bacterial extracellular solute-binding protein, family 7"/>
    <property type="match status" value="1"/>
</dbReference>
<dbReference type="PANTHER" id="PTHR33376:SF7">
    <property type="entry name" value="C4-DICARBOXYLATE-BINDING PROTEIN DCTB"/>
    <property type="match status" value="1"/>
</dbReference>
<dbReference type="InterPro" id="IPR038404">
    <property type="entry name" value="TRAP_DctP_sf"/>
</dbReference>
<organism evidence="4 5">
    <name type="scientific">Ammoniphilus resinae</name>
    <dbReference type="NCBI Taxonomy" id="861532"/>
    <lineage>
        <taxon>Bacteria</taxon>
        <taxon>Bacillati</taxon>
        <taxon>Bacillota</taxon>
        <taxon>Bacilli</taxon>
        <taxon>Bacillales</taxon>
        <taxon>Paenibacillaceae</taxon>
        <taxon>Aneurinibacillus group</taxon>
        <taxon>Ammoniphilus</taxon>
    </lineage>
</organism>
<dbReference type="Proteomes" id="UP001519343">
    <property type="component" value="Unassembled WGS sequence"/>
</dbReference>
<reference evidence="4 5" key="1">
    <citation type="submission" date="2021-03" db="EMBL/GenBank/DDBJ databases">
        <title>Genomic Encyclopedia of Type Strains, Phase IV (KMG-IV): sequencing the most valuable type-strain genomes for metagenomic binning, comparative biology and taxonomic classification.</title>
        <authorList>
            <person name="Goeker M."/>
        </authorList>
    </citation>
    <scope>NUCLEOTIDE SEQUENCE [LARGE SCALE GENOMIC DNA]</scope>
    <source>
        <strain evidence="4 5">DSM 24738</strain>
    </source>
</reference>
<dbReference type="NCBIfam" id="TIGR00787">
    <property type="entry name" value="dctP"/>
    <property type="match status" value="1"/>
</dbReference>
<dbReference type="InterPro" id="IPR018389">
    <property type="entry name" value="DctP_fam"/>
</dbReference>
<keyword evidence="5" id="KW-1185">Reference proteome</keyword>
<keyword evidence="2" id="KW-0813">Transport</keyword>
<dbReference type="EMBL" id="JAGGKT010000020">
    <property type="protein sequence ID" value="MBP1934356.1"/>
    <property type="molecule type" value="Genomic_DNA"/>
</dbReference>
<accession>A0ABS4GVR9</accession>